<evidence type="ECO:0000256" key="4">
    <source>
        <dbReference type="ARBA" id="ARBA00022842"/>
    </source>
</evidence>
<keyword evidence="2 5" id="KW-0479">Metal-binding</keyword>
<dbReference type="GO" id="GO:0046872">
    <property type="term" value="F:metal ion binding"/>
    <property type="evidence" value="ECO:0007669"/>
    <property type="project" value="UniProtKB-KW"/>
</dbReference>
<dbReference type="GO" id="GO:0006281">
    <property type="term" value="P:DNA repair"/>
    <property type="evidence" value="ECO:0007669"/>
    <property type="project" value="InterPro"/>
</dbReference>
<dbReference type="InterPro" id="IPR005135">
    <property type="entry name" value="Endo/exonuclease/phosphatase"/>
</dbReference>
<evidence type="ECO:0000256" key="1">
    <source>
        <dbReference type="ARBA" id="ARBA00007092"/>
    </source>
</evidence>
<dbReference type="EC" id="3.1.11.2" evidence="8"/>
<sequence length="257" mass="29757">MRIINLSVDGIHQAAQRGLYDWLAEQDADIICLQDLRALEYELDHQVFHPEGYNAYFFDSGVKHYNGVAIYSRKMPKALIYGFGFASGVDMEGRYLQIDFEKISIGSLLAPSAMSASESQEVKMKFYDDLQAHLVKISRKRRDYVFCGNWAMAHKSRDVMNAARHEGDVGFLPHERSWLNQLFTQLEYTDAFRKVNSDDDEYSWFPETESGDADGWRTDFQVISNNLANRVEYATIYKKQQFSSHQPVIIDYDLEIE</sequence>
<keyword evidence="5" id="KW-0464">Manganese</keyword>
<gene>
    <name evidence="8" type="ORF">FHS30_003089</name>
</gene>
<comment type="similarity">
    <text evidence="1">Belongs to the DNA repair enzymes AP/ExoA family.</text>
</comment>
<proteinExistence type="inferred from homology"/>
<evidence type="ECO:0000256" key="5">
    <source>
        <dbReference type="PIRSR" id="PIRSR604808-2"/>
    </source>
</evidence>
<dbReference type="AlphaFoldDB" id="A0A839UV21"/>
<dbReference type="InterPro" id="IPR036691">
    <property type="entry name" value="Endo/exonu/phosph_ase_sf"/>
</dbReference>
<accession>A0A839UV21</accession>
<dbReference type="EMBL" id="JACHXZ010000004">
    <property type="protein sequence ID" value="MBB3169876.1"/>
    <property type="molecule type" value="Genomic_DNA"/>
</dbReference>
<protein>
    <submittedName>
        <fullName evidence="8">Exodeoxyribonuclease-3</fullName>
        <ecNumber evidence="8">3.1.11.2</ecNumber>
    </submittedName>
</protein>
<keyword evidence="4 5" id="KW-0460">Magnesium</keyword>
<organism evidence="8 9">
    <name type="scientific">Simiduia aestuariiviva</name>
    <dbReference type="NCBI Taxonomy" id="1510459"/>
    <lineage>
        <taxon>Bacteria</taxon>
        <taxon>Pseudomonadati</taxon>
        <taxon>Pseudomonadota</taxon>
        <taxon>Gammaproteobacteria</taxon>
        <taxon>Cellvibrionales</taxon>
        <taxon>Cellvibrionaceae</taxon>
        <taxon>Simiduia</taxon>
    </lineage>
</organism>
<dbReference type="GO" id="GO:0008311">
    <property type="term" value="F:double-stranded DNA 3'-5' DNA exonuclease activity"/>
    <property type="evidence" value="ECO:0007669"/>
    <property type="project" value="UniProtKB-EC"/>
</dbReference>
<evidence type="ECO:0000259" key="7">
    <source>
        <dbReference type="Pfam" id="PF03372"/>
    </source>
</evidence>
<comment type="cofactor">
    <cofactor evidence="5">
        <name>Mg(2+)</name>
        <dbReference type="ChEBI" id="CHEBI:18420"/>
    </cofactor>
    <cofactor evidence="5">
        <name>Mn(2+)</name>
        <dbReference type="ChEBI" id="CHEBI:29035"/>
    </cofactor>
    <text evidence="5">Probably binds two magnesium or manganese ions per subunit.</text>
</comment>
<dbReference type="CDD" id="cd10281">
    <property type="entry name" value="Nape_like_AP-endo"/>
    <property type="match status" value="1"/>
</dbReference>
<dbReference type="PANTHER" id="PTHR43250:SF2">
    <property type="entry name" value="EXODEOXYRIBONUCLEASE III"/>
    <property type="match status" value="1"/>
</dbReference>
<dbReference type="Pfam" id="PF03372">
    <property type="entry name" value="Exo_endo_phos"/>
    <property type="match status" value="1"/>
</dbReference>
<feature type="site" description="Interaction with DNA substrate" evidence="6">
    <location>
        <position position="245"/>
    </location>
</feature>
<dbReference type="InterPro" id="IPR037493">
    <property type="entry name" value="ExoIII-like"/>
</dbReference>
<evidence type="ECO:0000256" key="6">
    <source>
        <dbReference type="PIRSR" id="PIRSR604808-3"/>
    </source>
</evidence>
<feature type="domain" description="Endonuclease/exonuclease/phosphatase" evidence="7">
    <location>
        <begin position="17"/>
        <end position="218"/>
    </location>
</feature>
<feature type="site" description="Important for catalytic activity" evidence="6">
    <location>
        <position position="219"/>
    </location>
</feature>
<dbReference type="PANTHER" id="PTHR43250">
    <property type="entry name" value="EXODEOXYRIBONUCLEASE III"/>
    <property type="match status" value="1"/>
</dbReference>
<name>A0A839UV21_9GAMM</name>
<dbReference type="PROSITE" id="PS51435">
    <property type="entry name" value="AP_NUCLEASE_F1_4"/>
    <property type="match status" value="1"/>
</dbReference>
<dbReference type="NCBIfam" id="TIGR00633">
    <property type="entry name" value="xth"/>
    <property type="match status" value="1"/>
</dbReference>
<dbReference type="Gene3D" id="3.60.10.10">
    <property type="entry name" value="Endonuclease/exonuclease/phosphatase"/>
    <property type="match status" value="1"/>
</dbReference>
<reference evidence="8 9" key="1">
    <citation type="submission" date="2020-08" db="EMBL/GenBank/DDBJ databases">
        <title>Genomic Encyclopedia of Type Strains, Phase III (KMG-III): the genomes of soil and plant-associated and newly described type strains.</title>
        <authorList>
            <person name="Whitman W."/>
        </authorList>
    </citation>
    <scope>NUCLEOTIDE SEQUENCE [LARGE SCALE GENOMIC DNA]</scope>
    <source>
        <strain evidence="8 9">CECT 8571</strain>
    </source>
</reference>
<keyword evidence="9" id="KW-1185">Reference proteome</keyword>
<dbReference type="Proteomes" id="UP000559987">
    <property type="component" value="Unassembled WGS sequence"/>
</dbReference>
<evidence type="ECO:0000313" key="8">
    <source>
        <dbReference type="EMBL" id="MBB3169876.1"/>
    </source>
</evidence>
<comment type="caution">
    <text evidence="8">The sequence shown here is derived from an EMBL/GenBank/DDBJ whole genome shotgun (WGS) entry which is preliminary data.</text>
</comment>
<dbReference type="RefSeq" id="WP_183911359.1">
    <property type="nucleotide sequence ID" value="NZ_JACHXZ010000004.1"/>
</dbReference>
<dbReference type="InterPro" id="IPR004808">
    <property type="entry name" value="AP_endonuc_1"/>
</dbReference>
<keyword evidence="3 8" id="KW-0378">Hydrolase</keyword>
<evidence type="ECO:0000313" key="9">
    <source>
        <dbReference type="Proteomes" id="UP000559987"/>
    </source>
</evidence>
<evidence type="ECO:0000256" key="3">
    <source>
        <dbReference type="ARBA" id="ARBA00022801"/>
    </source>
</evidence>
<dbReference type="SUPFAM" id="SSF56219">
    <property type="entry name" value="DNase I-like"/>
    <property type="match status" value="1"/>
</dbReference>
<feature type="binding site" evidence="5">
    <location>
        <position position="245"/>
    </location>
    <ligand>
        <name>Mg(2+)</name>
        <dbReference type="ChEBI" id="CHEBI:18420"/>
        <label>1</label>
    </ligand>
</feature>
<evidence type="ECO:0000256" key="2">
    <source>
        <dbReference type="ARBA" id="ARBA00022723"/>
    </source>
</evidence>